<evidence type="ECO:0000259" key="4">
    <source>
        <dbReference type="Pfam" id="PF00905"/>
    </source>
</evidence>
<sequence>MLLAFLFLVSLVAGRLFEVQGVEGPAYAQDAFHDRLVKQPLPAVRGDITDRHGVALATNVLAYDVIADPTIVKDPARVGAALAPILHEPAADITGQITRVQQRNAGKPLKEQSRYAPLAQRQPPAVRAQIAALPAQDRSGVQLRTTSKRTYPSGSIGANVVGHVRTDGTAAAGLEYMLDGVLKGVDGTARYERAPQSTAVMPTGTETVKEPVDGAAVKLTLDRDIQWRAQEAIAAQVKASDADWGSVIALDVKTGQVYAMANSPTYDPNDYRHAASAAFTDQAVASSFEPGSTSKVMTVASALQEGVVTPSKVFTVPYTKKMSDKLFHDDEPHRVWHPTVTGILAKSSNVGTIQIANLMSPATLYSYLQKFGIGTKPQTGLQGEAAGILAKYTEWSGSQRYTVAFGQGLATSLLQVADVYQTLANGGVRIPPTVVQSVTKADGTPVPLAPRTPVRVVDPQVAKQMMSMMEAVTYEGGTGKYATIPGYRVAGKTGTAQVPGCGGYCQGKYQSSFVGVVPADNPRLVVAVTISVPKKGSHFGGTIAAPVFNQVASFALQTLDIPPSGTTSPKPDFGDVRG</sequence>
<name>A0A4Q7NGL1_9ACTN</name>
<feature type="domain" description="Penicillin-binding protein dimerisation" evidence="5">
    <location>
        <begin position="41"/>
        <end position="167"/>
    </location>
</feature>
<organism evidence="6 7">
    <name type="scientific">Motilibacter rhizosphaerae</name>
    <dbReference type="NCBI Taxonomy" id="598652"/>
    <lineage>
        <taxon>Bacteria</taxon>
        <taxon>Bacillati</taxon>
        <taxon>Actinomycetota</taxon>
        <taxon>Actinomycetes</taxon>
        <taxon>Motilibacterales</taxon>
        <taxon>Motilibacteraceae</taxon>
        <taxon>Motilibacter</taxon>
    </lineage>
</organism>
<evidence type="ECO:0000256" key="1">
    <source>
        <dbReference type="ARBA" id="ARBA00004370"/>
    </source>
</evidence>
<dbReference type="AlphaFoldDB" id="A0A4Q7NGL1"/>
<dbReference type="InterPro" id="IPR005311">
    <property type="entry name" value="PBP_dimer"/>
</dbReference>
<accession>A0A4Q7NGL1</accession>
<evidence type="ECO:0000313" key="6">
    <source>
        <dbReference type="EMBL" id="RZS82924.1"/>
    </source>
</evidence>
<dbReference type="InterPro" id="IPR001460">
    <property type="entry name" value="PCN-bd_Tpept"/>
</dbReference>
<evidence type="ECO:0000259" key="5">
    <source>
        <dbReference type="Pfam" id="PF03717"/>
    </source>
</evidence>
<dbReference type="GO" id="GO:0005886">
    <property type="term" value="C:plasma membrane"/>
    <property type="evidence" value="ECO:0007669"/>
    <property type="project" value="TreeGrafter"/>
</dbReference>
<gene>
    <name evidence="6" type="ORF">EV189_3322</name>
</gene>
<comment type="similarity">
    <text evidence="2">Belongs to the transpeptidase family.</text>
</comment>
<dbReference type="SUPFAM" id="SSF56601">
    <property type="entry name" value="beta-lactamase/transpeptidase-like"/>
    <property type="match status" value="1"/>
</dbReference>
<evidence type="ECO:0000313" key="7">
    <source>
        <dbReference type="Proteomes" id="UP000293638"/>
    </source>
</evidence>
<proteinExistence type="inferred from homology"/>
<dbReference type="GO" id="GO:0071555">
    <property type="term" value="P:cell wall organization"/>
    <property type="evidence" value="ECO:0007669"/>
    <property type="project" value="TreeGrafter"/>
</dbReference>
<reference evidence="6 7" key="1">
    <citation type="submission" date="2019-02" db="EMBL/GenBank/DDBJ databases">
        <title>Genomic Encyclopedia of Type Strains, Phase IV (KMG-IV): sequencing the most valuable type-strain genomes for metagenomic binning, comparative biology and taxonomic classification.</title>
        <authorList>
            <person name="Goeker M."/>
        </authorList>
    </citation>
    <scope>NUCLEOTIDE SEQUENCE [LARGE SCALE GENOMIC DNA]</scope>
    <source>
        <strain evidence="6 7">DSM 45622</strain>
    </source>
</reference>
<dbReference type="PANTHER" id="PTHR30627">
    <property type="entry name" value="PEPTIDOGLYCAN D,D-TRANSPEPTIDASE"/>
    <property type="match status" value="1"/>
</dbReference>
<dbReference type="EMBL" id="SGXD01000004">
    <property type="protein sequence ID" value="RZS82924.1"/>
    <property type="molecule type" value="Genomic_DNA"/>
</dbReference>
<dbReference type="Gene3D" id="3.30.450.330">
    <property type="match status" value="1"/>
</dbReference>
<dbReference type="SUPFAM" id="SSF56519">
    <property type="entry name" value="Penicillin binding protein dimerisation domain"/>
    <property type="match status" value="1"/>
</dbReference>
<dbReference type="InterPro" id="IPR036138">
    <property type="entry name" value="PBP_dimer_sf"/>
</dbReference>
<protein>
    <submittedName>
        <fullName evidence="6">Peptidoglycan synthetase FtsI</fullName>
    </submittedName>
</protein>
<keyword evidence="3" id="KW-0472">Membrane</keyword>
<dbReference type="Gene3D" id="3.40.710.10">
    <property type="entry name" value="DD-peptidase/beta-lactamase superfamily"/>
    <property type="match status" value="1"/>
</dbReference>
<dbReference type="GO" id="GO:0008658">
    <property type="term" value="F:penicillin binding"/>
    <property type="evidence" value="ECO:0007669"/>
    <property type="project" value="InterPro"/>
</dbReference>
<dbReference type="PANTHER" id="PTHR30627:SF1">
    <property type="entry name" value="PEPTIDOGLYCAN D,D-TRANSPEPTIDASE FTSI"/>
    <property type="match status" value="1"/>
</dbReference>
<evidence type="ECO:0000256" key="2">
    <source>
        <dbReference type="ARBA" id="ARBA00007171"/>
    </source>
</evidence>
<comment type="subcellular location">
    <subcellularLocation>
        <location evidence="1">Membrane</location>
    </subcellularLocation>
</comment>
<dbReference type="Pfam" id="PF03717">
    <property type="entry name" value="PBP_dimer"/>
    <property type="match status" value="1"/>
</dbReference>
<dbReference type="Pfam" id="PF00905">
    <property type="entry name" value="Transpeptidase"/>
    <property type="match status" value="1"/>
</dbReference>
<dbReference type="Proteomes" id="UP000293638">
    <property type="component" value="Unassembled WGS sequence"/>
</dbReference>
<dbReference type="InterPro" id="IPR012338">
    <property type="entry name" value="Beta-lactam/transpept-like"/>
</dbReference>
<dbReference type="Gene3D" id="3.90.1310.10">
    <property type="entry name" value="Penicillin-binding protein 2a (Domain 2)"/>
    <property type="match status" value="1"/>
</dbReference>
<evidence type="ECO:0000256" key="3">
    <source>
        <dbReference type="ARBA" id="ARBA00023136"/>
    </source>
</evidence>
<keyword evidence="7" id="KW-1185">Reference proteome</keyword>
<feature type="domain" description="Penicillin-binding protein transpeptidase" evidence="4">
    <location>
        <begin position="245"/>
        <end position="551"/>
    </location>
</feature>
<dbReference type="InterPro" id="IPR050515">
    <property type="entry name" value="Beta-lactam/transpept"/>
</dbReference>
<comment type="caution">
    <text evidence="6">The sequence shown here is derived from an EMBL/GenBank/DDBJ whole genome shotgun (WGS) entry which is preliminary data.</text>
</comment>